<organism evidence="7 8">
    <name type="scientific">Thalassolituus maritimus</name>
    <dbReference type="NCBI Taxonomy" id="484498"/>
    <lineage>
        <taxon>Bacteria</taxon>
        <taxon>Pseudomonadati</taxon>
        <taxon>Pseudomonadota</taxon>
        <taxon>Gammaproteobacteria</taxon>
        <taxon>Oceanospirillales</taxon>
        <taxon>Oceanospirillaceae</taxon>
        <taxon>Thalassolituus</taxon>
    </lineage>
</organism>
<keyword evidence="3" id="KW-0663">Pyridoxal phosphate</keyword>
<dbReference type="PANTHER" id="PTHR43586:SF8">
    <property type="entry name" value="CYSTEINE DESULFURASE 1, CHLOROPLASTIC"/>
    <property type="match status" value="1"/>
</dbReference>
<name>A0A1N7Q9D9_9GAMM</name>
<accession>A0A1N7Q9D9</accession>
<evidence type="ECO:0000256" key="2">
    <source>
        <dbReference type="ARBA" id="ARBA00010447"/>
    </source>
</evidence>
<dbReference type="PROSITE" id="PS00595">
    <property type="entry name" value="AA_TRANSFER_CLASS_5"/>
    <property type="match status" value="1"/>
</dbReference>
<dbReference type="Gene3D" id="3.40.640.10">
    <property type="entry name" value="Type I PLP-dependent aspartate aminotransferase-like (Major domain)"/>
    <property type="match status" value="1"/>
</dbReference>
<dbReference type="InterPro" id="IPR015424">
    <property type="entry name" value="PyrdxlP-dep_Trfase"/>
</dbReference>
<dbReference type="AlphaFoldDB" id="A0A1N7Q9D9"/>
<dbReference type="Proteomes" id="UP000185639">
    <property type="component" value="Unassembled WGS sequence"/>
</dbReference>
<dbReference type="OrthoDB" id="9808002at2"/>
<proteinExistence type="inferred from homology"/>
<gene>
    <name evidence="7" type="ORF">SAMN05421686_11613</name>
</gene>
<sequence>MSICEDKKLEGLDSIRGDFPVLAREVDGRTVNYLDSAATTLKPQSVIDAVTRYYTEFTANIHRGRHRLSEEASDRYEEARYKVALLTNSASNEVIFVRNTTEAINLANHCIGLTKDDFVVCCLDNHHSHFLPWLRHGNVVLVEQTEEMQPDLEHFAELLKLKPKVVALTHCSNVTGNYIPLDVMSKMAHEAGALVVVDAAQSAAHRKLNFSESYIDFLAISSHKMLGPSGIGCLIGKADLLRDGEPMLVGGGVVDYVTADSYQYRKLPHKYEAGTPAIEASYGFGAAIDYLESIGFDRIEAHEKQLSKAFIESINNKPNLACLGQMSLENRAPIFSLYVKGVSDLSDICRALSDSYGVMCRNGHLCAQPLVDHYAGGQVIRMSAYIYNTVDEIEAALEALNSVVQSYV</sequence>
<dbReference type="InterPro" id="IPR000192">
    <property type="entry name" value="Aminotrans_V_dom"/>
</dbReference>
<reference evidence="8" key="1">
    <citation type="submission" date="2017-01" db="EMBL/GenBank/DDBJ databases">
        <authorList>
            <person name="Varghese N."/>
            <person name="Submissions S."/>
        </authorList>
    </citation>
    <scope>NUCLEOTIDE SEQUENCE [LARGE SCALE GENOMIC DNA]</scope>
    <source>
        <strain evidence="8">DSM 24913</strain>
    </source>
</reference>
<dbReference type="InterPro" id="IPR015422">
    <property type="entry name" value="PyrdxlP-dep_Trfase_small"/>
</dbReference>
<dbReference type="EMBL" id="FTOH01000016">
    <property type="protein sequence ID" value="SIT19369.1"/>
    <property type="molecule type" value="Genomic_DNA"/>
</dbReference>
<dbReference type="RefSeq" id="WP_076518082.1">
    <property type="nucleotide sequence ID" value="NZ_FTOH01000016.1"/>
</dbReference>
<evidence type="ECO:0000256" key="3">
    <source>
        <dbReference type="ARBA" id="ARBA00022898"/>
    </source>
</evidence>
<evidence type="ECO:0000256" key="1">
    <source>
        <dbReference type="ARBA" id="ARBA00001933"/>
    </source>
</evidence>
<evidence type="ECO:0000256" key="4">
    <source>
        <dbReference type="ARBA" id="ARBA00050776"/>
    </source>
</evidence>
<evidence type="ECO:0000259" key="6">
    <source>
        <dbReference type="Pfam" id="PF00266"/>
    </source>
</evidence>
<dbReference type="STRING" id="484498.SAMN05421686_11613"/>
<comment type="catalytic activity">
    <reaction evidence="4">
        <text>(sulfur carrier)-H + L-cysteine = (sulfur carrier)-SH + L-alanine</text>
        <dbReference type="Rhea" id="RHEA:43892"/>
        <dbReference type="Rhea" id="RHEA-COMP:14737"/>
        <dbReference type="Rhea" id="RHEA-COMP:14739"/>
        <dbReference type="ChEBI" id="CHEBI:29917"/>
        <dbReference type="ChEBI" id="CHEBI:35235"/>
        <dbReference type="ChEBI" id="CHEBI:57972"/>
        <dbReference type="ChEBI" id="CHEBI:64428"/>
        <dbReference type="EC" id="2.8.1.7"/>
    </reaction>
</comment>
<dbReference type="InterPro" id="IPR015421">
    <property type="entry name" value="PyrdxlP-dep_Trfase_major"/>
</dbReference>
<dbReference type="GO" id="GO:0031071">
    <property type="term" value="F:cysteine desulfurase activity"/>
    <property type="evidence" value="ECO:0007669"/>
    <property type="project" value="UniProtKB-EC"/>
</dbReference>
<protein>
    <submittedName>
        <fullName evidence="7">Cysteine desulfurase / selenocysteine lyase</fullName>
    </submittedName>
</protein>
<evidence type="ECO:0000256" key="5">
    <source>
        <dbReference type="RuleBase" id="RU004504"/>
    </source>
</evidence>
<dbReference type="InterPro" id="IPR020578">
    <property type="entry name" value="Aminotrans_V_PyrdxlP_BS"/>
</dbReference>
<comment type="cofactor">
    <cofactor evidence="1 5">
        <name>pyridoxal 5'-phosphate</name>
        <dbReference type="ChEBI" id="CHEBI:597326"/>
    </cofactor>
</comment>
<feature type="domain" description="Aminotransferase class V" evidence="6">
    <location>
        <begin position="33"/>
        <end position="395"/>
    </location>
</feature>
<dbReference type="Gene3D" id="3.90.1150.10">
    <property type="entry name" value="Aspartate Aminotransferase, domain 1"/>
    <property type="match status" value="1"/>
</dbReference>
<keyword evidence="7" id="KW-0456">Lyase</keyword>
<dbReference type="Pfam" id="PF00266">
    <property type="entry name" value="Aminotran_5"/>
    <property type="match status" value="1"/>
</dbReference>
<dbReference type="GO" id="GO:0016829">
    <property type="term" value="F:lyase activity"/>
    <property type="evidence" value="ECO:0007669"/>
    <property type="project" value="UniProtKB-KW"/>
</dbReference>
<dbReference type="PANTHER" id="PTHR43586">
    <property type="entry name" value="CYSTEINE DESULFURASE"/>
    <property type="match status" value="1"/>
</dbReference>
<evidence type="ECO:0000313" key="8">
    <source>
        <dbReference type="Proteomes" id="UP000185639"/>
    </source>
</evidence>
<keyword evidence="8" id="KW-1185">Reference proteome</keyword>
<evidence type="ECO:0000313" key="7">
    <source>
        <dbReference type="EMBL" id="SIT19369.1"/>
    </source>
</evidence>
<dbReference type="SUPFAM" id="SSF53383">
    <property type="entry name" value="PLP-dependent transferases"/>
    <property type="match status" value="1"/>
</dbReference>
<comment type="similarity">
    <text evidence="2">Belongs to the class-V pyridoxal-phosphate-dependent aminotransferase family. Csd subfamily.</text>
</comment>